<reference evidence="2 3" key="1">
    <citation type="journal article" date="2020" name="Front. Microbiol.">
        <title>Single-cell genomics of novel Actinobacteria with the Wood-Ljungdahl pathway discovered in a serpentinizing system.</title>
        <authorList>
            <person name="Merino N."/>
            <person name="Kawai M."/>
            <person name="Boyd E.S."/>
            <person name="Colman D.R."/>
            <person name="McGlynn S.E."/>
            <person name="Nealson K.H."/>
            <person name="Kurokawa K."/>
            <person name="Hongoh Y."/>
        </authorList>
    </citation>
    <scope>NUCLEOTIDE SEQUENCE [LARGE SCALE GENOMIC DNA]</scope>
    <source>
        <strain evidence="2 3">S25</strain>
    </source>
</reference>
<proteinExistence type="predicted"/>
<dbReference type="Proteomes" id="UP000543224">
    <property type="component" value="Unassembled WGS sequence"/>
</dbReference>
<accession>A0A6V8P0J6</accession>
<evidence type="ECO:0000259" key="1">
    <source>
        <dbReference type="Pfam" id="PF01968"/>
    </source>
</evidence>
<dbReference type="Gene3D" id="3.30.420.190">
    <property type="entry name" value="conserved archaeal protein q6m145"/>
    <property type="match status" value="1"/>
</dbReference>
<feature type="non-terminal residue" evidence="2">
    <location>
        <position position="169"/>
    </location>
</feature>
<dbReference type="Pfam" id="PF01968">
    <property type="entry name" value="Hydantoinase_A"/>
    <property type="match status" value="1"/>
</dbReference>
<dbReference type="InterPro" id="IPR043129">
    <property type="entry name" value="ATPase_NBD"/>
</dbReference>
<protein>
    <submittedName>
        <fullName evidence="2">(4-(4-[2-(Gamma-L-glutamylamino) ethyl]phenoxymethyl)furan-2-yl)methanamine synthase</fullName>
    </submittedName>
</protein>
<dbReference type="EMBL" id="BLRX01000321">
    <property type="protein sequence ID" value="GFP26025.1"/>
    <property type="molecule type" value="Genomic_DNA"/>
</dbReference>
<evidence type="ECO:0000313" key="3">
    <source>
        <dbReference type="Proteomes" id="UP000543224"/>
    </source>
</evidence>
<dbReference type="AlphaFoldDB" id="A0A6V8P0J6"/>
<dbReference type="InterPro" id="IPR002821">
    <property type="entry name" value="Hydantoinase_A"/>
</dbReference>
<comment type="caution">
    <text evidence="2">The sequence shown here is derived from an EMBL/GenBank/DDBJ whole genome shotgun (WGS) entry which is preliminary data.</text>
</comment>
<feature type="domain" description="Hydantoinase A/oxoprolinase" evidence="1">
    <location>
        <begin position="66"/>
        <end position="162"/>
    </location>
</feature>
<gene>
    <name evidence="2" type="ORF">HKBW3S25_01511</name>
</gene>
<dbReference type="SUPFAM" id="SSF53067">
    <property type="entry name" value="Actin-like ATPase domain"/>
    <property type="match status" value="1"/>
</dbReference>
<organism evidence="2 3">
    <name type="scientific">Candidatus Hakubella thermalkaliphila</name>
    <dbReference type="NCBI Taxonomy" id="2754717"/>
    <lineage>
        <taxon>Bacteria</taxon>
        <taxon>Bacillati</taxon>
        <taxon>Actinomycetota</taxon>
        <taxon>Actinomycetota incertae sedis</taxon>
        <taxon>Candidatus Hakubellales</taxon>
        <taxon>Candidatus Hakubellaceae</taxon>
        <taxon>Candidatus Hakubella</taxon>
    </lineage>
</organism>
<dbReference type="Gene3D" id="3.30.420.40">
    <property type="match status" value="1"/>
</dbReference>
<dbReference type="GO" id="GO:0016787">
    <property type="term" value="F:hydrolase activity"/>
    <property type="evidence" value="ECO:0007669"/>
    <property type="project" value="InterPro"/>
</dbReference>
<sequence>MKVIIGWDIGGVNTKVAFLGLRKGKIEEATISSEYFEIWRDKQGLSSLLRRMALSRIQGDRPSAMAVTMTAELSDIFCTKREGVAFILDSLEEAFPGIPLYVFSVDGSFVSSLEAKEDPLRVAAANWMATALLLASRYRSGLLMDVGSTTTDIIPILEGQVLARGKNDL</sequence>
<name>A0A6V8P0J6_9ACTN</name>
<evidence type="ECO:0000313" key="2">
    <source>
        <dbReference type="EMBL" id="GFP26025.1"/>
    </source>
</evidence>